<feature type="transmembrane region" description="Helical" evidence="1">
    <location>
        <begin position="65"/>
        <end position="86"/>
    </location>
</feature>
<keyword evidence="1" id="KW-0812">Transmembrane</keyword>
<keyword evidence="1" id="KW-1133">Transmembrane helix</keyword>
<keyword evidence="1" id="KW-0472">Membrane</keyword>
<dbReference type="AlphaFoldDB" id="A0A1E7FIC3"/>
<sequence>MRTGAIAIISTSTPSSVATLSPFPLPFPILPLSVSSVAALMTEVVEGAFVTSSVLILLLNEEEILLSLALTFGVVLLVLVLVLLHINGGTSSAAYLCRRICLIRFPFGIDSIDADMVV</sequence>
<dbReference type="EMBL" id="KV784357">
    <property type="protein sequence ID" value="OEU17874.1"/>
    <property type="molecule type" value="Genomic_DNA"/>
</dbReference>
<protein>
    <submittedName>
        <fullName evidence="2">Uncharacterized protein</fullName>
    </submittedName>
</protein>
<keyword evidence="3" id="KW-1185">Reference proteome</keyword>
<feature type="transmembrane region" description="Helical" evidence="1">
    <location>
        <begin position="34"/>
        <end position="58"/>
    </location>
</feature>
<proteinExistence type="predicted"/>
<evidence type="ECO:0000313" key="3">
    <source>
        <dbReference type="Proteomes" id="UP000095751"/>
    </source>
</evidence>
<dbReference type="KEGG" id="fcy:FRACYDRAFT_238302"/>
<reference evidence="2 3" key="1">
    <citation type="submission" date="2016-09" db="EMBL/GenBank/DDBJ databases">
        <title>Extensive genetic diversity and differential bi-allelic expression allows diatom success in the polar Southern Ocean.</title>
        <authorList>
            <consortium name="DOE Joint Genome Institute"/>
            <person name="Mock T."/>
            <person name="Otillar R.P."/>
            <person name="Strauss J."/>
            <person name="Dupont C."/>
            <person name="Frickenhaus S."/>
            <person name="Maumus F."/>
            <person name="Mcmullan M."/>
            <person name="Sanges R."/>
            <person name="Schmutz J."/>
            <person name="Toseland A."/>
            <person name="Valas R."/>
            <person name="Veluchamy A."/>
            <person name="Ward B.J."/>
            <person name="Allen A."/>
            <person name="Barry K."/>
            <person name="Falciatore A."/>
            <person name="Ferrante M."/>
            <person name="Fortunato A.E."/>
            <person name="Gloeckner G."/>
            <person name="Gruber A."/>
            <person name="Hipkin R."/>
            <person name="Janech M."/>
            <person name="Kroth P."/>
            <person name="Leese F."/>
            <person name="Lindquist E."/>
            <person name="Lyon B.R."/>
            <person name="Martin J."/>
            <person name="Mayer C."/>
            <person name="Parker M."/>
            <person name="Quesneville H."/>
            <person name="Raymond J."/>
            <person name="Uhlig C."/>
            <person name="Valentin K.U."/>
            <person name="Worden A.Z."/>
            <person name="Armbrust E.V."/>
            <person name="Bowler C."/>
            <person name="Green B."/>
            <person name="Moulton V."/>
            <person name="Van Oosterhout C."/>
            <person name="Grigoriev I."/>
        </authorList>
    </citation>
    <scope>NUCLEOTIDE SEQUENCE [LARGE SCALE GENOMIC DNA]</scope>
    <source>
        <strain evidence="2 3">CCMP1102</strain>
    </source>
</reference>
<dbReference type="Proteomes" id="UP000095751">
    <property type="component" value="Unassembled WGS sequence"/>
</dbReference>
<gene>
    <name evidence="2" type="ORF">FRACYDRAFT_238302</name>
</gene>
<accession>A0A1E7FIC3</accession>
<organism evidence="2 3">
    <name type="scientific">Fragilariopsis cylindrus CCMP1102</name>
    <dbReference type="NCBI Taxonomy" id="635003"/>
    <lineage>
        <taxon>Eukaryota</taxon>
        <taxon>Sar</taxon>
        <taxon>Stramenopiles</taxon>
        <taxon>Ochrophyta</taxon>
        <taxon>Bacillariophyta</taxon>
        <taxon>Bacillariophyceae</taxon>
        <taxon>Bacillariophycidae</taxon>
        <taxon>Bacillariales</taxon>
        <taxon>Bacillariaceae</taxon>
        <taxon>Fragilariopsis</taxon>
    </lineage>
</organism>
<evidence type="ECO:0000313" key="2">
    <source>
        <dbReference type="EMBL" id="OEU17874.1"/>
    </source>
</evidence>
<evidence type="ECO:0000256" key="1">
    <source>
        <dbReference type="SAM" id="Phobius"/>
    </source>
</evidence>
<name>A0A1E7FIC3_9STRA</name>
<dbReference type="InParanoid" id="A0A1E7FIC3"/>